<reference evidence="1" key="1">
    <citation type="submission" date="2018-05" db="EMBL/GenBank/DDBJ databases">
        <authorList>
            <person name="Lanie J.A."/>
            <person name="Ng W.-L."/>
            <person name="Kazmierczak K.M."/>
            <person name="Andrzejewski T.M."/>
            <person name="Davidsen T.M."/>
            <person name="Wayne K.J."/>
            <person name="Tettelin H."/>
            <person name="Glass J.I."/>
            <person name="Rusch D."/>
            <person name="Podicherti R."/>
            <person name="Tsui H.-C.T."/>
            <person name="Winkler M.E."/>
        </authorList>
    </citation>
    <scope>NUCLEOTIDE SEQUENCE</scope>
</reference>
<dbReference type="SUPFAM" id="SSF55979">
    <property type="entry name" value="DNA clamp"/>
    <property type="match status" value="1"/>
</dbReference>
<organism evidence="1">
    <name type="scientific">marine metagenome</name>
    <dbReference type="NCBI Taxonomy" id="408172"/>
    <lineage>
        <taxon>unclassified sequences</taxon>
        <taxon>metagenomes</taxon>
        <taxon>ecological metagenomes</taxon>
    </lineage>
</organism>
<dbReference type="Gene3D" id="3.70.10.10">
    <property type="match status" value="1"/>
</dbReference>
<name>A0A382E9C2_9ZZZZ</name>
<dbReference type="InterPro" id="IPR046938">
    <property type="entry name" value="DNA_clamp_sf"/>
</dbReference>
<evidence type="ECO:0000313" key="1">
    <source>
        <dbReference type="EMBL" id="SVB46591.1"/>
    </source>
</evidence>
<evidence type="ECO:0008006" key="2">
    <source>
        <dbReference type="Google" id="ProtNLM"/>
    </source>
</evidence>
<proteinExistence type="predicted"/>
<dbReference type="AlphaFoldDB" id="A0A382E9C2"/>
<protein>
    <recommendedName>
        <fullName evidence="2">Sliding clamp C-terminal domain-containing protein</fullName>
    </recommendedName>
</protein>
<feature type="non-terminal residue" evidence="1">
    <location>
        <position position="110"/>
    </location>
</feature>
<accession>A0A382E9C2</accession>
<gene>
    <name evidence="1" type="ORF">METZ01_LOCUS199445</name>
</gene>
<sequence length="110" mass="12316">MKISQNTLDILKNFSEINTNILIKPGKVLSTISTMRNIFAKADISEEFSAEFGIYDLNEFLGVVTSIQKPEIELKDKFLTISSSGTKAKYFYASKETLVAPTKEVNMPET</sequence>
<dbReference type="EMBL" id="UINC01043076">
    <property type="protein sequence ID" value="SVB46591.1"/>
    <property type="molecule type" value="Genomic_DNA"/>
</dbReference>